<evidence type="ECO:0000259" key="2">
    <source>
        <dbReference type="Pfam" id="PF03713"/>
    </source>
</evidence>
<comment type="caution">
    <text evidence="3">The sequence shown here is derived from an EMBL/GenBank/DDBJ whole genome shotgun (WGS) entry which is preliminary data.</text>
</comment>
<feature type="domain" description="DUF305" evidence="2">
    <location>
        <begin position="58"/>
        <end position="196"/>
    </location>
</feature>
<keyword evidence="1" id="KW-0472">Membrane</keyword>
<name>A0A094Q7E0_9ZZZZ</name>
<gene>
    <name evidence="3" type="ORF">GM50_10005</name>
</gene>
<protein>
    <recommendedName>
        <fullName evidence="2">DUF305 domain-containing protein</fullName>
    </recommendedName>
</protein>
<sequence length="197" mass="21399">MQIKIDKKTGTLLGVIVVLVLALVFFFAGNTNMSMNHDGHGSMMSDQEATGAYSDDELMFASMMIPHHKQAVTMSELALENTTNPDVIALATAIRDAQGPEITQMQSWLDQSDYSGTHAGHMDMGGMLSDEEIAELAIAKGAAFDRLFLEGMIAHHEGAIEMASMIKDSTNSEVKKLYENIVTSQSAEIEAMKALLK</sequence>
<reference evidence="3" key="1">
    <citation type="submission" date="2014-05" db="EMBL/GenBank/DDBJ databases">
        <title>Key roles for freshwater Actinobacteria revealed by deep metagenomic sequencing.</title>
        <authorList>
            <person name="Ghai R."/>
            <person name="Mizuno C.M."/>
            <person name="Picazo A."/>
            <person name="Camacho A."/>
            <person name="Rodriguez-Valera F."/>
        </authorList>
    </citation>
    <scope>NUCLEOTIDE SEQUENCE</scope>
</reference>
<keyword evidence="1" id="KW-1133">Transmembrane helix</keyword>
<organism evidence="3">
    <name type="scientific">freshwater metagenome</name>
    <dbReference type="NCBI Taxonomy" id="449393"/>
    <lineage>
        <taxon>unclassified sequences</taxon>
        <taxon>metagenomes</taxon>
        <taxon>ecological metagenomes</taxon>
    </lineage>
</organism>
<accession>A0A094Q7E0</accession>
<evidence type="ECO:0000256" key="1">
    <source>
        <dbReference type="SAM" id="Phobius"/>
    </source>
</evidence>
<dbReference type="Gene3D" id="1.20.1260.10">
    <property type="match status" value="1"/>
</dbReference>
<dbReference type="InterPro" id="IPR012347">
    <property type="entry name" value="Ferritin-like"/>
</dbReference>
<dbReference type="InterPro" id="IPR005183">
    <property type="entry name" value="DUF305_CopM-like"/>
</dbReference>
<feature type="transmembrane region" description="Helical" evidence="1">
    <location>
        <begin position="12"/>
        <end position="29"/>
    </location>
</feature>
<dbReference type="AlphaFoldDB" id="A0A094Q7E0"/>
<keyword evidence="1" id="KW-0812">Transmembrane</keyword>
<evidence type="ECO:0000313" key="3">
    <source>
        <dbReference type="EMBL" id="KGA17994.1"/>
    </source>
</evidence>
<dbReference type="PANTHER" id="PTHR36933:SF1">
    <property type="entry name" value="SLL0788 PROTEIN"/>
    <property type="match status" value="1"/>
</dbReference>
<dbReference type="EMBL" id="JNSK01000032">
    <property type="protein sequence ID" value="KGA17994.1"/>
    <property type="molecule type" value="Genomic_DNA"/>
</dbReference>
<proteinExistence type="predicted"/>
<dbReference type="PANTHER" id="PTHR36933">
    <property type="entry name" value="SLL0788 PROTEIN"/>
    <property type="match status" value="1"/>
</dbReference>
<dbReference type="Pfam" id="PF03713">
    <property type="entry name" value="DUF305"/>
    <property type="match status" value="1"/>
</dbReference>